<dbReference type="EC" id="4.2.1.75" evidence="2"/>
<dbReference type="Proteomes" id="UP001176468">
    <property type="component" value="Unassembled WGS sequence"/>
</dbReference>
<gene>
    <name evidence="2" type="ORF">Q5H94_04355</name>
</gene>
<protein>
    <submittedName>
        <fullName evidence="2">Uroporphyrinogen-III synthase</fullName>
        <ecNumber evidence="2">4.2.1.75</ecNumber>
    </submittedName>
</protein>
<dbReference type="InterPro" id="IPR003754">
    <property type="entry name" value="4pyrrol_synth_uPrphyn_synth"/>
</dbReference>
<dbReference type="SUPFAM" id="SSF69618">
    <property type="entry name" value="HemD-like"/>
    <property type="match status" value="1"/>
</dbReference>
<comment type="caution">
    <text evidence="2">The sequence shown here is derived from an EMBL/GenBank/DDBJ whole genome shotgun (WGS) entry which is preliminary data.</text>
</comment>
<dbReference type="EMBL" id="JAUQSZ010000002">
    <property type="protein sequence ID" value="MDO7841545.1"/>
    <property type="molecule type" value="Genomic_DNA"/>
</dbReference>
<dbReference type="Pfam" id="PF02602">
    <property type="entry name" value="HEM4"/>
    <property type="match status" value="1"/>
</dbReference>
<sequence length="220" mass="21843">MKLAILRPEPGNAATRARAAAAGFETLRLPLFEIAARAWTHPDPAGHDALLLTSANAVRSAGPLGALAALPVVTVGDSTAAAARAAGLTVVATGDSDAAALSALLIAHGFSRVLHLAGEDRTPAPPGVTRTETVYASEPLAVPPERLALLTGTTALLHSARAARTLAALLDAAAIPRAGITVAAFSPAIAQAAGSGWSTVATAAAPTDAALLDAVRALGR</sequence>
<evidence type="ECO:0000313" key="3">
    <source>
        <dbReference type="Proteomes" id="UP001176468"/>
    </source>
</evidence>
<dbReference type="RefSeq" id="WP_304559990.1">
    <property type="nucleotide sequence ID" value="NZ_JAUQSZ010000002.1"/>
</dbReference>
<organism evidence="2 3">
    <name type="scientific">Sphingomonas immobilis</name>
    <dbReference type="NCBI Taxonomy" id="3063997"/>
    <lineage>
        <taxon>Bacteria</taxon>
        <taxon>Pseudomonadati</taxon>
        <taxon>Pseudomonadota</taxon>
        <taxon>Alphaproteobacteria</taxon>
        <taxon>Sphingomonadales</taxon>
        <taxon>Sphingomonadaceae</taxon>
        <taxon>Sphingomonas</taxon>
    </lineage>
</organism>
<name>A0ABT8ZVE2_9SPHN</name>
<reference evidence="2" key="1">
    <citation type="submission" date="2023-07" db="EMBL/GenBank/DDBJ databases">
        <authorList>
            <person name="Kim M.K."/>
        </authorList>
    </citation>
    <scope>NUCLEOTIDE SEQUENCE</scope>
    <source>
        <strain evidence="2">CA1-15</strain>
    </source>
</reference>
<feature type="domain" description="Tetrapyrrole biosynthesis uroporphyrinogen III synthase" evidence="1">
    <location>
        <begin position="15"/>
        <end position="212"/>
    </location>
</feature>
<dbReference type="GO" id="GO:0004852">
    <property type="term" value="F:uroporphyrinogen-III synthase activity"/>
    <property type="evidence" value="ECO:0007669"/>
    <property type="project" value="UniProtKB-EC"/>
</dbReference>
<accession>A0ABT8ZVE2</accession>
<keyword evidence="3" id="KW-1185">Reference proteome</keyword>
<dbReference type="Gene3D" id="3.40.50.10090">
    <property type="match status" value="2"/>
</dbReference>
<dbReference type="InterPro" id="IPR036108">
    <property type="entry name" value="4pyrrol_syn_uPrphyn_synt_sf"/>
</dbReference>
<evidence type="ECO:0000313" key="2">
    <source>
        <dbReference type="EMBL" id="MDO7841545.1"/>
    </source>
</evidence>
<proteinExistence type="predicted"/>
<evidence type="ECO:0000259" key="1">
    <source>
        <dbReference type="Pfam" id="PF02602"/>
    </source>
</evidence>
<keyword evidence="2" id="KW-0456">Lyase</keyword>